<comment type="caution">
    <text evidence="2">The sequence shown here is derived from an EMBL/GenBank/DDBJ whole genome shotgun (WGS) entry which is preliminary data.</text>
</comment>
<evidence type="ECO:0000256" key="1">
    <source>
        <dbReference type="SAM" id="MobiDB-lite"/>
    </source>
</evidence>
<evidence type="ECO:0000313" key="3">
    <source>
        <dbReference type="Proteomes" id="UP000319908"/>
    </source>
</evidence>
<dbReference type="RefSeq" id="WP_302118043.1">
    <property type="nucleotide sequence ID" value="NZ_SJPU01000001.1"/>
</dbReference>
<keyword evidence="3" id="KW-1185">Reference proteome</keyword>
<gene>
    <name evidence="2" type="ORF">Poly21_16640</name>
</gene>
<feature type="compositionally biased region" description="Basic and acidic residues" evidence="1">
    <location>
        <begin position="9"/>
        <end position="21"/>
    </location>
</feature>
<reference evidence="2 3" key="1">
    <citation type="journal article" date="2020" name="Antonie Van Leeuwenhoek">
        <title>Rhodopirellula heiligendammensis sp. nov., Rhodopirellula pilleata sp. nov., and Rhodopirellula solitaria sp. nov. isolated from natural or artificial marine surfaces in Northern Germany and California, USA, and emended description of the genus Rhodopirellula.</title>
        <authorList>
            <person name="Kallscheuer N."/>
            <person name="Wiegand S."/>
            <person name="Jogler M."/>
            <person name="Boedeker C."/>
            <person name="Peeters S.H."/>
            <person name="Rast P."/>
            <person name="Heuer A."/>
            <person name="Jetten M.S.M."/>
            <person name="Rohde M."/>
            <person name="Jogler C."/>
        </authorList>
    </citation>
    <scope>NUCLEOTIDE SEQUENCE [LARGE SCALE GENOMIC DNA]</scope>
    <source>
        <strain evidence="2 3">Poly21</strain>
    </source>
</reference>
<dbReference type="Proteomes" id="UP000319908">
    <property type="component" value="Unassembled WGS sequence"/>
</dbReference>
<organism evidence="2 3">
    <name type="scientific">Allorhodopirellula heiligendammensis</name>
    <dbReference type="NCBI Taxonomy" id="2714739"/>
    <lineage>
        <taxon>Bacteria</taxon>
        <taxon>Pseudomonadati</taxon>
        <taxon>Planctomycetota</taxon>
        <taxon>Planctomycetia</taxon>
        <taxon>Pirellulales</taxon>
        <taxon>Pirellulaceae</taxon>
        <taxon>Allorhodopirellula</taxon>
    </lineage>
</organism>
<protein>
    <submittedName>
        <fullName evidence="2">Uncharacterized protein</fullName>
    </submittedName>
</protein>
<feature type="region of interest" description="Disordered" evidence="1">
    <location>
        <begin position="1"/>
        <end position="21"/>
    </location>
</feature>
<proteinExistence type="predicted"/>
<sequence>MPPGYDNPPRPKEPQRGSPEDDKFRFLSIVQQRQPVAKERLLEFCETVEVIYTNWLGYKSAEAAPDEMVATSFEFARSNRALIDEVAEPLAHTLDIIAGGTLDDSGESMTRADLLELLAAVPTREIRDASTTTARRPLHQDRNNFYPDSRIFQSPKAV</sequence>
<evidence type="ECO:0000313" key="2">
    <source>
        <dbReference type="EMBL" id="TWU19491.1"/>
    </source>
</evidence>
<dbReference type="AlphaFoldDB" id="A0A5C6C7L4"/>
<dbReference type="EMBL" id="SJPU01000001">
    <property type="protein sequence ID" value="TWU19491.1"/>
    <property type="molecule type" value="Genomic_DNA"/>
</dbReference>
<accession>A0A5C6C7L4</accession>
<name>A0A5C6C7L4_9BACT</name>